<accession>X1JLY9</accession>
<organism evidence="4">
    <name type="scientific">marine sediment metagenome</name>
    <dbReference type="NCBI Taxonomy" id="412755"/>
    <lineage>
        <taxon>unclassified sequences</taxon>
        <taxon>metagenomes</taxon>
        <taxon>ecological metagenomes</taxon>
    </lineage>
</organism>
<dbReference type="Gene3D" id="3.40.109.10">
    <property type="entry name" value="NADH Oxidase"/>
    <property type="match status" value="1"/>
</dbReference>
<name>X1JLY9_9ZZZZ</name>
<comment type="similarity">
    <text evidence="1">Belongs to the nitroreductase family.</text>
</comment>
<reference evidence="4" key="1">
    <citation type="journal article" date="2014" name="Front. Microbiol.">
        <title>High frequency of phylogenetically diverse reductive dehalogenase-homologous genes in deep subseafloor sedimentary metagenomes.</title>
        <authorList>
            <person name="Kawai M."/>
            <person name="Futagami T."/>
            <person name="Toyoda A."/>
            <person name="Takaki Y."/>
            <person name="Nishi S."/>
            <person name="Hori S."/>
            <person name="Arai W."/>
            <person name="Tsubouchi T."/>
            <person name="Morono Y."/>
            <person name="Uchiyama I."/>
            <person name="Ito T."/>
            <person name="Fujiyama A."/>
            <person name="Inagaki F."/>
            <person name="Takami H."/>
        </authorList>
    </citation>
    <scope>NUCLEOTIDE SEQUENCE</scope>
    <source>
        <strain evidence="4">Expedition CK06-06</strain>
    </source>
</reference>
<evidence type="ECO:0000313" key="4">
    <source>
        <dbReference type="EMBL" id="GAH95766.1"/>
    </source>
</evidence>
<dbReference type="PANTHER" id="PTHR43673:SF10">
    <property type="entry name" value="NADH DEHYDROGENASE_NAD(P)H NITROREDUCTASE XCC3605-RELATED"/>
    <property type="match status" value="1"/>
</dbReference>
<feature type="non-terminal residue" evidence="4">
    <location>
        <position position="1"/>
    </location>
</feature>
<protein>
    <recommendedName>
        <fullName evidence="3">Nitroreductase domain-containing protein</fullName>
    </recommendedName>
</protein>
<dbReference type="AlphaFoldDB" id="X1JLY9"/>
<dbReference type="Pfam" id="PF00881">
    <property type="entry name" value="Nitroreductase"/>
    <property type="match status" value="1"/>
</dbReference>
<evidence type="ECO:0000256" key="2">
    <source>
        <dbReference type="ARBA" id="ARBA00023002"/>
    </source>
</evidence>
<comment type="caution">
    <text evidence="4">The sequence shown here is derived from an EMBL/GenBank/DDBJ whole genome shotgun (WGS) entry which is preliminary data.</text>
</comment>
<evidence type="ECO:0000256" key="1">
    <source>
        <dbReference type="ARBA" id="ARBA00007118"/>
    </source>
</evidence>
<keyword evidence="2" id="KW-0560">Oxidoreductase</keyword>
<dbReference type="PANTHER" id="PTHR43673">
    <property type="entry name" value="NAD(P)H NITROREDUCTASE YDGI-RELATED"/>
    <property type="match status" value="1"/>
</dbReference>
<dbReference type="EMBL" id="BARV01001401">
    <property type="protein sequence ID" value="GAH95766.1"/>
    <property type="molecule type" value="Genomic_DNA"/>
</dbReference>
<dbReference type="GO" id="GO:0016491">
    <property type="term" value="F:oxidoreductase activity"/>
    <property type="evidence" value="ECO:0007669"/>
    <property type="project" value="UniProtKB-KW"/>
</dbReference>
<dbReference type="InterPro" id="IPR029479">
    <property type="entry name" value="Nitroreductase"/>
</dbReference>
<proteinExistence type="inferred from homology"/>
<dbReference type="SUPFAM" id="SSF55469">
    <property type="entry name" value="FMN-dependent nitroreductase-like"/>
    <property type="match status" value="1"/>
</dbReference>
<sequence>QFDLGIITHAICLAALNYGLGTCINGQAIMYPEVVRKFTGIPKSKRITMSIAIGYPDWDFPANKLESKREPVESITSWYGFD</sequence>
<evidence type="ECO:0000259" key="3">
    <source>
        <dbReference type="Pfam" id="PF00881"/>
    </source>
</evidence>
<gene>
    <name evidence="4" type="ORF">S06H3_04094</name>
</gene>
<feature type="domain" description="Nitroreductase" evidence="3">
    <location>
        <begin position="2"/>
        <end position="55"/>
    </location>
</feature>
<dbReference type="InterPro" id="IPR000415">
    <property type="entry name" value="Nitroreductase-like"/>
</dbReference>